<proteinExistence type="predicted"/>
<dbReference type="SMART" id="SM00264">
    <property type="entry name" value="BAG"/>
    <property type="match status" value="1"/>
</dbReference>
<dbReference type="Pfam" id="PF02179">
    <property type="entry name" value="BAG"/>
    <property type="match status" value="1"/>
</dbReference>
<feature type="domain" description="BAG" evidence="2">
    <location>
        <begin position="1201"/>
        <end position="1265"/>
    </location>
</feature>
<organism evidence="3 4">
    <name type="scientific">Pleomassaria siparia CBS 279.74</name>
    <dbReference type="NCBI Taxonomy" id="1314801"/>
    <lineage>
        <taxon>Eukaryota</taxon>
        <taxon>Fungi</taxon>
        <taxon>Dikarya</taxon>
        <taxon>Ascomycota</taxon>
        <taxon>Pezizomycotina</taxon>
        <taxon>Dothideomycetes</taxon>
        <taxon>Pleosporomycetidae</taxon>
        <taxon>Pleosporales</taxon>
        <taxon>Pleomassariaceae</taxon>
        <taxon>Pleomassaria</taxon>
    </lineage>
</organism>
<dbReference type="GO" id="GO:0051087">
    <property type="term" value="F:protein-folding chaperone binding"/>
    <property type="evidence" value="ECO:0007669"/>
    <property type="project" value="InterPro"/>
</dbReference>
<feature type="compositionally biased region" description="Basic residues" evidence="1">
    <location>
        <begin position="1117"/>
        <end position="1132"/>
    </location>
</feature>
<dbReference type="Gene3D" id="1.20.58.120">
    <property type="entry name" value="BAG domain"/>
    <property type="match status" value="1"/>
</dbReference>
<reference evidence="3" key="1">
    <citation type="journal article" date="2020" name="Stud. Mycol.">
        <title>101 Dothideomycetes genomes: a test case for predicting lifestyles and emergence of pathogens.</title>
        <authorList>
            <person name="Haridas S."/>
            <person name="Albert R."/>
            <person name="Binder M."/>
            <person name="Bloem J."/>
            <person name="Labutti K."/>
            <person name="Salamov A."/>
            <person name="Andreopoulos B."/>
            <person name="Baker S."/>
            <person name="Barry K."/>
            <person name="Bills G."/>
            <person name="Bluhm B."/>
            <person name="Cannon C."/>
            <person name="Castanera R."/>
            <person name="Culley D."/>
            <person name="Daum C."/>
            <person name="Ezra D."/>
            <person name="Gonzalez J."/>
            <person name="Henrissat B."/>
            <person name="Kuo A."/>
            <person name="Liang C."/>
            <person name="Lipzen A."/>
            <person name="Lutzoni F."/>
            <person name="Magnuson J."/>
            <person name="Mondo S."/>
            <person name="Nolan M."/>
            <person name="Ohm R."/>
            <person name="Pangilinan J."/>
            <person name="Park H.-J."/>
            <person name="Ramirez L."/>
            <person name="Alfaro M."/>
            <person name="Sun H."/>
            <person name="Tritt A."/>
            <person name="Yoshinaga Y."/>
            <person name="Zwiers L.-H."/>
            <person name="Turgeon B."/>
            <person name="Goodwin S."/>
            <person name="Spatafora J."/>
            <person name="Crous P."/>
            <person name="Grigoriev I."/>
        </authorList>
    </citation>
    <scope>NUCLEOTIDE SEQUENCE</scope>
    <source>
        <strain evidence="3">CBS 279.74</strain>
    </source>
</reference>
<feature type="compositionally biased region" description="Basic and acidic residues" evidence="1">
    <location>
        <begin position="773"/>
        <end position="792"/>
    </location>
</feature>
<feature type="compositionally biased region" description="Polar residues" evidence="1">
    <location>
        <begin position="567"/>
        <end position="592"/>
    </location>
</feature>
<feature type="compositionally biased region" description="Polar residues" evidence="1">
    <location>
        <begin position="76"/>
        <end position="93"/>
    </location>
</feature>
<feature type="compositionally biased region" description="Polar residues" evidence="1">
    <location>
        <begin position="190"/>
        <end position="225"/>
    </location>
</feature>
<gene>
    <name evidence="3" type="ORF">K504DRAFT_472454</name>
</gene>
<feature type="compositionally biased region" description="Gly residues" evidence="1">
    <location>
        <begin position="1"/>
        <end position="10"/>
    </location>
</feature>
<dbReference type="InterPro" id="IPR053203">
    <property type="entry name" value="Cisplatin_resist-associated"/>
</dbReference>
<dbReference type="SUPFAM" id="SSF63491">
    <property type="entry name" value="BAG domain"/>
    <property type="match status" value="1"/>
</dbReference>
<feature type="compositionally biased region" description="Basic and acidic residues" evidence="1">
    <location>
        <begin position="21"/>
        <end position="31"/>
    </location>
</feature>
<dbReference type="Pfam" id="PF12223">
    <property type="entry name" value="DUF3602"/>
    <property type="match status" value="1"/>
</dbReference>
<sequence length="1266" mass="136549">MPTWGRGGAGNILSDAQVQEQSKKVAEDLEANRSLTSSAAPPTTSTPSTSTQDYAHMGRGGAGNWYEPKELLKEGTFSQPSDSTALPTTSKPLISTPWHPDSQELPVARSGRGGAGNFVWKDEERERSRREEMEKAKERVSEETDHPPPSPRVISRPLDHPDHHGHYDHPYPRLSPQSRHHGAALCSPSEEASQLPQSSSTFTPVKKQPSTSKLASWTVSTTPKNRTPIKAPTTEMHPAYHHASTAKVLDEARWLGFQAMDAHTTGIKATGAAMAPGTPSKTPVPTSTSRISNFLASPDFRFRFASPTAELTPKSGRISNEDHENDTVAGGRAIFGADEFSSPADVATQQRKTAAAKGKMARFSGVHMQQFKKMDSIANHPSAFRADPNRFKSKMDLAESASKAPAAGLKRTQSKMDLAESASKASATALKRTQSKMDLAAPASAPATKIIPPTPLKRTQSKMDMAPPNSSLPRASSTVRLVPPSRDGRPTTQDASSAKRFKRIETDDAASTRPVSRDDTVQGQKPATPRRAPYSQNGLPRLASRLLTPTRASLARSQSVKAPKSTAMASSLLRSPSTHTLFSPTNIGQTMKNGMREGIRKTSSSLQKVRSILRTPGRKYSNDMAKVASGTHMSPPPGLDLDSTFPKAPATVPAKKHVNFSNSTLERIAHDELGKSPSPTKLRAGSEVPSGAVIYPTLQTSAEYPALPNGDEMTSPSRRLTFGGMASNTPGKFLFKSDKSITFSPVAPGSSISVARKSNASSLFDDKKRKLDTLDESSDKENSKPVDEDGRSAKKMRTTPAEPPKTPSSVSKLPRRTPNRGSAMSKSTFTVASLNTLLDDFKKSFVFFKNHPLFGTTSTPPPTTSESTDFLSQLHFQALSFLHSTGIAEFFQAPRFDDPTYITTLAILLAAVFVTMSWFSRSGNGGGWGGRFSPFGRPGASPNNGEVSDADFSYITSEDLAHATGGKDKERHRSGSRTAAPEIVDWEDKNPNRQTDVLVFKQGRTNYPTHFPVQSIQDGDLTIGTVRQAAAKKVGISDPRRIRMFFKGRNLKHDNHTAREEGLRGDGTGSEILVVTGEANSGGMAPGSEDSGAQGAYDDSDDDDTEDANDSGANAGGKKKSRKRGGKKNKKKPAAESNAPGYSNSNAAGPEYLPIPSYVPNPRPTSSSANIPRAATPQTPLGKLDALASKFHIEFVPLAVQFMASPPEDSAKRSMEYKKLSESILTQVLMKLDGVETEGDQDARARRKELVKEVQGMLNKLDEYAK</sequence>
<accession>A0A6G1KKC0</accession>
<feature type="compositionally biased region" description="Acidic residues" evidence="1">
    <location>
        <begin position="1098"/>
        <end position="1109"/>
    </location>
</feature>
<dbReference type="OrthoDB" id="5204833at2759"/>
<feature type="compositionally biased region" description="Low complexity" evidence="1">
    <location>
        <begin position="36"/>
        <end position="51"/>
    </location>
</feature>
<evidence type="ECO:0000313" key="3">
    <source>
        <dbReference type="EMBL" id="KAF2712932.1"/>
    </source>
</evidence>
<feature type="region of interest" description="Disordered" evidence="1">
    <location>
        <begin position="703"/>
        <end position="724"/>
    </location>
</feature>
<evidence type="ECO:0000259" key="2">
    <source>
        <dbReference type="PROSITE" id="PS51035"/>
    </source>
</evidence>
<evidence type="ECO:0000256" key="1">
    <source>
        <dbReference type="SAM" id="MobiDB-lite"/>
    </source>
</evidence>
<feature type="compositionally biased region" description="Polar residues" evidence="1">
    <location>
        <begin position="468"/>
        <end position="479"/>
    </location>
</feature>
<feature type="region of interest" description="Disordered" evidence="1">
    <location>
        <begin position="1"/>
        <end position="232"/>
    </location>
</feature>
<feature type="compositionally biased region" description="Basic and acidic residues" evidence="1">
    <location>
        <begin position="120"/>
        <end position="146"/>
    </location>
</feature>
<dbReference type="EMBL" id="MU005765">
    <property type="protein sequence ID" value="KAF2712932.1"/>
    <property type="molecule type" value="Genomic_DNA"/>
</dbReference>
<dbReference type="PANTHER" id="PTHR34693:SF5">
    <property type="match status" value="1"/>
</dbReference>
<dbReference type="InterPro" id="IPR036533">
    <property type="entry name" value="BAG_dom_sf"/>
</dbReference>
<feature type="region of interest" description="Disordered" evidence="1">
    <location>
        <begin position="962"/>
        <end position="981"/>
    </location>
</feature>
<dbReference type="PANTHER" id="PTHR34693">
    <property type="entry name" value="PROTEIN PAR32"/>
    <property type="match status" value="1"/>
</dbReference>
<protein>
    <recommendedName>
        <fullName evidence="2">BAG domain-containing protein</fullName>
    </recommendedName>
</protein>
<dbReference type="InterPro" id="IPR022024">
    <property type="entry name" value="DUF3602"/>
</dbReference>
<dbReference type="AlphaFoldDB" id="A0A6G1KKC0"/>
<dbReference type="Proteomes" id="UP000799428">
    <property type="component" value="Unassembled WGS sequence"/>
</dbReference>
<feature type="region of interest" description="Disordered" evidence="1">
    <location>
        <begin position="773"/>
        <end position="825"/>
    </location>
</feature>
<feature type="region of interest" description="Disordered" evidence="1">
    <location>
        <begin position="1078"/>
        <end position="1177"/>
    </location>
</feature>
<name>A0A6G1KKC0_9PLEO</name>
<feature type="region of interest" description="Disordered" evidence="1">
    <location>
        <begin position="396"/>
        <end position="540"/>
    </location>
</feature>
<keyword evidence="4" id="KW-1185">Reference proteome</keyword>
<feature type="region of interest" description="Disordered" evidence="1">
    <location>
        <begin position="553"/>
        <end position="592"/>
    </location>
</feature>
<feature type="compositionally biased region" description="Basic and acidic residues" evidence="1">
    <location>
        <begin position="157"/>
        <end position="171"/>
    </location>
</feature>
<evidence type="ECO:0000313" key="4">
    <source>
        <dbReference type="Proteomes" id="UP000799428"/>
    </source>
</evidence>
<dbReference type="PROSITE" id="PS51035">
    <property type="entry name" value="BAG"/>
    <property type="match status" value="1"/>
</dbReference>
<feature type="compositionally biased region" description="Basic and acidic residues" evidence="1">
    <location>
        <begin position="962"/>
        <end position="973"/>
    </location>
</feature>
<dbReference type="InterPro" id="IPR003103">
    <property type="entry name" value="BAG_domain"/>
</dbReference>